<feature type="transmembrane region" description="Helical" evidence="5">
    <location>
        <begin position="155"/>
        <end position="174"/>
    </location>
</feature>
<keyword evidence="2 5" id="KW-0812">Transmembrane</keyword>
<evidence type="ECO:0000313" key="7">
    <source>
        <dbReference type="Proteomes" id="UP000051269"/>
    </source>
</evidence>
<keyword evidence="4 5" id="KW-0472">Membrane</keyword>
<feature type="transmembrane region" description="Helical" evidence="5">
    <location>
        <begin position="211"/>
        <end position="230"/>
    </location>
</feature>
<dbReference type="InterPro" id="IPR051598">
    <property type="entry name" value="TSUP/Inactive_protease-like"/>
</dbReference>
<protein>
    <recommendedName>
        <fullName evidence="5">Probable membrane transporter protein</fullName>
    </recommendedName>
</protein>
<dbReference type="EMBL" id="LIBO01000104">
    <property type="protein sequence ID" value="KRO62267.1"/>
    <property type="molecule type" value="Genomic_DNA"/>
</dbReference>
<dbReference type="GO" id="GO:0005886">
    <property type="term" value="C:plasma membrane"/>
    <property type="evidence" value="ECO:0007669"/>
    <property type="project" value="UniProtKB-SubCell"/>
</dbReference>
<dbReference type="Proteomes" id="UP000051269">
    <property type="component" value="Unassembled WGS sequence"/>
</dbReference>
<gene>
    <name evidence="6" type="ORF">ABR82_05340</name>
</gene>
<feature type="transmembrane region" description="Helical" evidence="5">
    <location>
        <begin position="122"/>
        <end position="143"/>
    </location>
</feature>
<comment type="caution">
    <text evidence="6">The sequence shown here is derived from an EMBL/GenBank/DDBJ whole genome shotgun (WGS) entry which is preliminary data.</text>
</comment>
<feature type="transmembrane region" description="Helical" evidence="5">
    <location>
        <begin position="60"/>
        <end position="78"/>
    </location>
</feature>
<keyword evidence="3 5" id="KW-1133">Transmembrane helix</keyword>
<feature type="transmembrane region" description="Helical" evidence="5">
    <location>
        <begin position="6"/>
        <end position="24"/>
    </location>
</feature>
<dbReference type="Pfam" id="PF01925">
    <property type="entry name" value="TauE"/>
    <property type="match status" value="1"/>
</dbReference>
<dbReference type="PANTHER" id="PTHR43701">
    <property type="entry name" value="MEMBRANE TRANSPORTER PROTEIN MJ0441-RELATED"/>
    <property type="match status" value="1"/>
</dbReference>
<evidence type="ECO:0000256" key="1">
    <source>
        <dbReference type="ARBA" id="ARBA00004141"/>
    </source>
</evidence>
<comment type="similarity">
    <text evidence="5">Belongs to the 4-toluene sulfonate uptake permease (TSUP) (TC 2.A.102) family.</text>
</comment>
<evidence type="ECO:0000313" key="6">
    <source>
        <dbReference type="EMBL" id="KRO62267.1"/>
    </source>
</evidence>
<evidence type="ECO:0000256" key="2">
    <source>
        <dbReference type="ARBA" id="ARBA00022692"/>
    </source>
</evidence>
<evidence type="ECO:0000256" key="3">
    <source>
        <dbReference type="ARBA" id="ARBA00022989"/>
    </source>
</evidence>
<keyword evidence="5" id="KW-1003">Cell membrane</keyword>
<evidence type="ECO:0000256" key="4">
    <source>
        <dbReference type="ARBA" id="ARBA00023136"/>
    </source>
</evidence>
<proteinExistence type="inferred from homology"/>
<feature type="transmembrane region" description="Helical" evidence="5">
    <location>
        <begin position="85"/>
        <end position="102"/>
    </location>
</feature>
<sequence length="231" mass="24747">MVAFLYSSVGHAGASGYIAVMAFGSIPAQEIRPVTLSLNIVVAILGGWNFIGAGHFSMKLLWPLALVSIPLAFVGGYLKLPNHVLHLLLGLVLWGSAWRFLVRPKEETVFCNPKRSSLFATGGVLGLLAGLTGTGGGIFLTPWMLWRRWAPTKTVAAVSVTFILLNSISGLAGYGLSAQSFPQVGWNLVAVAIVGGWIGSRWGSRHYSPRWIQRLLAVVLLIAGGKLIFIP</sequence>
<feature type="transmembrane region" description="Helical" evidence="5">
    <location>
        <begin position="36"/>
        <end position="54"/>
    </location>
</feature>
<organism evidence="6 7">
    <name type="scientific">Verrucomicrobia subdivision 6 bacterium BACL9 MAG-120507-bin52</name>
    <dbReference type="NCBI Taxonomy" id="1655590"/>
    <lineage>
        <taxon>Bacteria</taxon>
        <taxon>Pseudomonadati</taxon>
        <taxon>Verrucomicrobiota</taxon>
        <taxon>Verrucomicrobiia</taxon>
        <taxon>Verrucomicrobiales</taxon>
        <taxon>Verrucomicrobia subdivision 6</taxon>
    </lineage>
</organism>
<evidence type="ECO:0000256" key="5">
    <source>
        <dbReference type="RuleBase" id="RU363041"/>
    </source>
</evidence>
<dbReference type="InterPro" id="IPR002781">
    <property type="entry name" value="TM_pro_TauE-like"/>
</dbReference>
<dbReference type="PANTHER" id="PTHR43701:SF5">
    <property type="entry name" value="MEMBRANE TRANSPORTER PROTEIN-RELATED"/>
    <property type="match status" value="1"/>
</dbReference>
<name>A0A0R2RME4_9BACT</name>
<comment type="subcellular location">
    <subcellularLocation>
        <location evidence="5">Cell membrane</location>
        <topology evidence="5">Multi-pass membrane protein</topology>
    </subcellularLocation>
    <subcellularLocation>
        <location evidence="1">Membrane</location>
        <topology evidence="1">Multi-pass membrane protein</topology>
    </subcellularLocation>
</comment>
<accession>A0A0R2RME4</accession>
<reference evidence="6 7" key="1">
    <citation type="submission" date="2015-10" db="EMBL/GenBank/DDBJ databases">
        <title>Metagenome-Assembled Genomes uncover a global brackish microbiome.</title>
        <authorList>
            <person name="Hugerth L.W."/>
            <person name="Larsson J."/>
            <person name="Alneberg J."/>
            <person name="Lindh M.V."/>
            <person name="Legrand C."/>
            <person name="Pinhassi J."/>
            <person name="Andersson A.F."/>
        </authorList>
    </citation>
    <scope>NUCLEOTIDE SEQUENCE [LARGE SCALE GENOMIC DNA]</scope>
    <source>
        <strain evidence="6">BACL18 MAG-120507-bin52</strain>
    </source>
</reference>
<feature type="transmembrane region" description="Helical" evidence="5">
    <location>
        <begin position="180"/>
        <end position="199"/>
    </location>
</feature>
<dbReference type="AlphaFoldDB" id="A0A0R2RME4"/>